<evidence type="ECO:0000256" key="1">
    <source>
        <dbReference type="ARBA" id="ARBA00006739"/>
    </source>
</evidence>
<dbReference type="EMBL" id="VNFH01000005">
    <property type="protein sequence ID" value="TVU70680.1"/>
    <property type="molecule type" value="Genomic_DNA"/>
</dbReference>
<dbReference type="PANTHER" id="PTHR43630:SF1">
    <property type="entry name" value="POLY-BETA-1,6-N-ACETYL-D-GLUCOSAMINE SYNTHASE"/>
    <property type="match status" value="1"/>
</dbReference>
<dbReference type="InterPro" id="IPR029044">
    <property type="entry name" value="Nucleotide-diphossugar_trans"/>
</dbReference>
<dbReference type="Gene3D" id="3.90.550.10">
    <property type="entry name" value="Spore Coat Polysaccharide Biosynthesis Protein SpsA, Chain A"/>
    <property type="match status" value="1"/>
</dbReference>
<keyword evidence="3 5" id="KW-0808">Transferase</keyword>
<organism evidence="5 6">
    <name type="scientific">Cobetia crustatorum</name>
    <dbReference type="NCBI Taxonomy" id="553385"/>
    <lineage>
        <taxon>Bacteria</taxon>
        <taxon>Pseudomonadati</taxon>
        <taxon>Pseudomonadota</taxon>
        <taxon>Gammaproteobacteria</taxon>
        <taxon>Oceanospirillales</taxon>
        <taxon>Halomonadaceae</taxon>
        <taxon>Cobetia</taxon>
    </lineage>
</organism>
<evidence type="ECO:0000256" key="4">
    <source>
        <dbReference type="SAM" id="Phobius"/>
    </source>
</evidence>
<dbReference type="RefSeq" id="WP_144727452.1">
    <property type="nucleotide sequence ID" value="NZ_CAWOWR010000107.1"/>
</dbReference>
<protein>
    <submittedName>
        <fullName evidence="5">Glycosyltransferase family 2 protein</fullName>
    </submittedName>
</protein>
<feature type="transmembrane region" description="Helical" evidence="4">
    <location>
        <begin position="405"/>
        <end position="426"/>
    </location>
</feature>
<dbReference type="Proteomes" id="UP000319941">
    <property type="component" value="Unassembled WGS sequence"/>
</dbReference>
<feature type="transmembrane region" description="Helical" evidence="4">
    <location>
        <begin position="366"/>
        <end position="393"/>
    </location>
</feature>
<evidence type="ECO:0000256" key="3">
    <source>
        <dbReference type="ARBA" id="ARBA00022679"/>
    </source>
</evidence>
<reference evidence="5 6" key="1">
    <citation type="submission" date="2019-07" db="EMBL/GenBank/DDBJ databases">
        <title>Diversity of Bacteria from Kongsfjorden, Arctic.</title>
        <authorList>
            <person name="Yu Y."/>
        </authorList>
    </citation>
    <scope>NUCLEOTIDE SEQUENCE [LARGE SCALE GENOMIC DNA]</scope>
    <source>
        <strain evidence="5 6">SM1923</strain>
    </source>
</reference>
<evidence type="ECO:0000256" key="2">
    <source>
        <dbReference type="ARBA" id="ARBA00022676"/>
    </source>
</evidence>
<dbReference type="STRING" id="553385.GCA_000591415_00576"/>
<keyword evidence="2" id="KW-0328">Glycosyltransferase</keyword>
<keyword evidence="4" id="KW-0812">Transmembrane</keyword>
<keyword evidence="4" id="KW-1133">Transmembrane helix</keyword>
<dbReference type="OrthoDB" id="276604at2"/>
<keyword evidence="6" id="KW-1185">Reference proteome</keyword>
<comment type="caution">
    <text evidence="5">The sequence shown here is derived from an EMBL/GenBank/DDBJ whole genome shotgun (WGS) entry which is preliminary data.</text>
</comment>
<dbReference type="GO" id="GO:0016757">
    <property type="term" value="F:glycosyltransferase activity"/>
    <property type="evidence" value="ECO:0007669"/>
    <property type="project" value="UniProtKB-KW"/>
</dbReference>
<dbReference type="SUPFAM" id="SSF53448">
    <property type="entry name" value="Nucleotide-diphospho-sugar transferases"/>
    <property type="match status" value="1"/>
</dbReference>
<dbReference type="CDD" id="cd06423">
    <property type="entry name" value="CESA_like"/>
    <property type="match status" value="1"/>
</dbReference>
<evidence type="ECO:0000313" key="6">
    <source>
        <dbReference type="Proteomes" id="UP000319941"/>
    </source>
</evidence>
<evidence type="ECO:0000313" key="5">
    <source>
        <dbReference type="EMBL" id="TVU70680.1"/>
    </source>
</evidence>
<comment type="similarity">
    <text evidence="1">Belongs to the glycosyltransferase 2 family.</text>
</comment>
<name>A0A558HNG2_9GAMM</name>
<keyword evidence="4" id="KW-0472">Membrane</keyword>
<feature type="transmembrane region" description="Helical" evidence="4">
    <location>
        <begin position="334"/>
        <end position="360"/>
    </location>
</feature>
<feature type="transmembrane region" description="Helical" evidence="4">
    <location>
        <begin position="32"/>
        <end position="52"/>
    </location>
</feature>
<dbReference type="AlphaFoldDB" id="A0A558HNG2"/>
<accession>A0A558HNG2</accession>
<gene>
    <name evidence="5" type="ORF">FQP86_08680</name>
</gene>
<dbReference type="Pfam" id="PF13641">
    <property type="entry name" value="Glyco_tranf_2_3"/>
    <property type="match status" value="1"/>
</dbReference>
<sequence>MNELDLFISQVLWELHSTVEWMLHSFKGTVSLLPLLILFELPLAAIVITGMVGHLRNRGRGGPHDADAMPQRYPSVSCLVLCYSEGEGVAESAQTLLHQEYPGHVEVIMVIDGATANQATLLAARRQAAAFRRLPNRTLRVIPKWQRGGRVSSLNTGLGFATGELVYALDGDTGFAPDMITRSVVVFEDPDVLAAAGNLRIRNRTKSLVTRLQSLEYLLSIEYGRTGLARWNLINNISGAFGIFRTDIVRQVGGWDTHTAEDLDLTLRLKQYQRRHPHMRLAFIPDAIGYTDGPETVRSLASQRMRWEGDLYFVYLRKHWRGIRPRLMGRAGTLFTLTYGLVQSVALPFVIGGYVVWWYATQPPVYAVTISVLLYLIYLVLCSWYALVGFLCVSRDPRSTLRDMAWLPVIPLYQLALRLLALVAILNEILRRSHEETSMAPWWVLRRGNRF</sequence>
<dbReference type="PANTHER" id="PTHR43630">
    <property type="entry name" value="POLY-BETA-1,6-N-ACETYL-D-GLUCOSAMINE SYNTHASE"/>
    <property type="match status" value="1"/>
</dbReference>
<proteinExistence type="inferred from homology"/>